<protein>
    <recommendedName>
        <fullName evidence="2">D-isomer specific 2-hydroxyacid dehydrogenase NAD-binding domain-containing protein</fullName>
    </recommendedName>
</protein>
<accession>A0A5B8VHV2</accession>
<keyword evidence="4" id="KW-1185">Reference proteome</keyword>
<dbReference type="PANTHER" id="PTHR10996">
    <property type="entry name" value="2-HYDROXYACID DEHYDROGENASE-RELATED"/>
    <property type="match status" value="1"/>
</dbReference>
<dbReference type="InterPro" id="IPR050223">
    <property type="entry name" value="D-isomer_2-hydroxyacid_DH"/>
</dbReference>
<evidence type="ECO:0000313" key="4">
    <source>
        <dbReference type="Proteomes" id="UP000321291"/>
    </source>
</evidence>
<feature type="domain" description="D-isomer specific 2-hydroxyacid dehydrogenase NAD-binding" evidence="2">
    <location>
        <begin position="7"/>
        <end position="158"/>
    </location>
</feature>
<dbReference type="InterPro" id="IPR006140">
    <property type="entry name" value="D-isomer_DH_NAD-bd"/>
</dbReference>
<dbReference type="AlphaFoldDB" id="A0A5B8VHV2"/>
<dbReference type="Pfam" id="PF02826">
    <property type="entry name" value="2-Hacid_dh_C"/>
    <property type="match status" value="1"/>
</dbReference>
<dbReference type="PROSITE" id="PS00065">
    <property type="entry name" value="D_2_HYDROXYACID_DH_1"/>
    <property type="match status" value="1"/>
</dbReference>
<gene>
    <name evidence="3" type="ORF">FSB73_01160</name>
</gene>
<proteinExistence type="predicted"/>
<sequence>MVQNRTPNLMGKSLTNKTLGIFGLGQVGQQVARLCRRTFGMNVIYHNRAPNQQLETTLDVQYVPIEVLLEKSDVLSVHATLNSDSSGFFNAKAFYAMKRSAIFINTANGKIHDQKALTRAVYEGWIWGAGLDVTDPSPISGSDPLVHHPHVCITPRIALDTTETQTLLSKIAAKNLIAALNAEKMPNCINPTVYRYINHK</sequence>
<organism evidence="3 4">
    <name type="scientific">Arachidicoccus ginsenosidivorans</name>
    <dbReference type="NCBI Taxonomy" id="496057"/>
    <lineage>
        <taxon>Bacteria</taxon>
        <taxon>Pseudomonadati</taxon>
        <taxon>Bacteroidota</taxon>
        <taxon>Chitinophagia</taxon>
        <taxon>Chitinophagales</taxon>
        <taxon>Chitinophagaceae</taxon>
        <taxon>Arachidicoccus</taxon>
    </lineage>
</organism>
<dbReference type="InterPro" id="IPR036291">
    <property type="entry name" value="NAD(P)-bd_dom_sf"/>
</dbReference>
<dbReference type="Gene3D" id="3.40.50.720">
    <property type="entry name" value="NAD(P)-binding Rossmann-like Domain"/>
    <property type="match status" value="2"/>
</dbReference>
<dbReference type="InterPro" id="IPR029752">
    <property type="entry name" value="D-isomer_DH_CS1"/>
</dbReference>
<dbReference type="Proteomes" id="UP000321291">
    <property type="component" value="Chromosome"/>
</dbReference>
<dbReference type="GO" id="GO:0051287">
    <property type="term" value="F:NAD binding"/>
    <property type="evidence" value="ECO:0007669"/>
    <property type="project" value="InterPro"/>
</dbReference>
<dbReference type="GO" id="GO:0005829">
    <property type="term" value="C:cytosol"/>
    <property type="evidence" value="ECO:0007669"/>
    <property type="project" value="TreeGrafter"/>
</dbReference>
<name>A0A5B8VHV2_9BACT</name>
<evidence type="ECO:0000256" key="1">
    <source>
        <dbReference type="ARBA" id="ARBA00023002"/>
    </source>
</evidence>
<evidence type="ECO:0000259" key="2">
    <source>
        <dbReference type="Pfam" id="PF02826"/>
    </source>
</evidence>
<reference evidence="3 4" key="1">
    <citation type="journal article" date="2017" name="Int. J. Syst. Evol. Microbiol.">
        <title>Arachidicoccus ginsenosidivorans sp. nov., with ginsenoside-converting activity isolated from ginseng cultivating soil.</title>
        <authorList>
            <person name="Siddiqi M.Z."/>
            <person name="Aslam Z."/>
            <person name="Im W.T."/>
        </authorList>
    </citation>
    <scope>NUCLEOTIDE SEQUENCE [LARGE SCALE GENOMIC DNA]</scope>
    <source>
        <strain evidence="3 4">Gsoil 809</strain>
    </source>
</reference>
<dbReference type="GO" id="GO:0016618">
    <property type="term" value="F:hydroxypyruvate reductase [NAD(P)H] activity"/>
    <property type="evidence" value="ECO:0007669"/>
    <property type="project" value="TreeGrafter"/>
</dbReference>
<keyword evidence="1" id="KW-0560">Oxidoreductase</keyword>
<dbReference type="SUPFAM" id="SSF51735">
    <property type="entry name" value="NAD(P)-binding Rossmann-fold domains"/>
    <property type="match status" value="1"/>
</dbReference>
<evidence type="ECO:0000313" key="3">
    <source>
        <dbReference type="EMBL" id="QEC70522.1"/>
    </source>
</evidence>
<dbReference type="GO" id="GO:0030267">
    <property type="term" value="F:glyoxylate reductase (NADPH) activity"/>
    <property type="evidence" value="ECO:0007669"/>
    <property type="project" value="TreeGrafter"/>
</dbReference>
<dbReference type="KEGG" id="agi:FSB73_01160"/>
<dbReference type="PANTHER" id="PTHR10996:SF283">
    <property type="entry name" value="GLYOXYLATE_HYDROXYPYRUVATE REDUCTASE B"/>
    <property type="match status" value="1"/>
</dbReference>
<dbReference type="EMBL" id="CP042434">
    <property type="protein sequence ID" value="QEC70522.1"/>
    <property type="molecule type" value="Genomic_DNA"/>
</dbReference>